<dbReference type="SUPFAM" id="SSF118215">
    <property type="entry name" value="Proton glutamate symport protein"/>
    <property type="match status" value="1"/>
</dbReference>
<protein>
    <submittedName>
        <fullName evidence="7">Proton/sodium-glutamate symport protein</fullName>
    </submittedName>
</protein>
<feature type="transmembrane region" description="Helical" evidence="6">
    <location>
        <begin position="251"/>
        <end position="269"/>
    </location>
</feature>
<dbReference type="GO" id="GO:0015293">
    <property type="term" value="F:symporter activity"/>
    <property type="evidence" value="ECO:0007669"/>
    <property type="project" value="InterPro"/>
</dbReference>
<dbReference type="InterPro" id="IPR001991">
    <property type="entry name" value="Na-dicarboxylate_symporter"/>
</dbReference>
<dbReference type="Pfam" id="PF00375">
    <property type="entry name" value="SDF"/>
    <property type="match status" value="1"/>
</dbReference>
<dbReference type="PRINTS" id="PR00173">
    <property type="entry name" value="EDTRNSPORT"/>
</dbReference>
<dbReference type="EMBL" id="CP036425">
    <property type="protein sequence ID" value="QDU35167.1"/>
    <property type="molecule type" value="Genomic_DNA"/>
</dbReference>
<evidence type="ECO:0000256" key="6">
    <source>
        <dbReference type="SAM" id="Phobius"/>
    </source>
</evidence>
<dbReference type="AlphaFoldDB" id="A0A517YY89"/>
<feature type="transmembrane region" description="Helical" evidence="6">
    <location>
        <begin position="128"/>
        <end position="147"/>
    </location>
</feature>
<feature type="transmembrane region" description="Helical" evidence="6">
    <location>
        <begin position="200"/>
        <end position="224"/>
    </location>
</feature>
<proteinExistence type="predicted"/>
<evidence type="ECO:0000313" key="7">
    <source>
        <dbReference type="EMBL" id="QDU35167.1"/>
    </source>
</evidence>
<evidence type="ECO:0000256" key="3">
    <source>
        <dbReference type="ARBA" id="ARBA00022692"/>
    </source>
</evidence>
<evidence type="ECO:0000256" key="2">
    <source>
        <dbReference type="ARBA" id="ARBA00022448"/>
    </source>
</evidence>
<dbReference type="Proteomes" id="UP000317369">
    <property type="component" value="Chromosome"/>
</dbReference>
<reference evidence="7 8" key="1">
    <citation type="submission" date="2019-02" db="EMBL/GenBank/DDBJ databases">
        <title>Deep-cultivation of Planctomycetes and their phenomic and genomic characterization uncovers novel biology.</title>
        <authorList>
            <person name="Wiegand S."/>
            <person name="Jogler M."/>
            <person name="Boedeker C."/>
            <person name="Pinto D."/>
            <person name="Vollmers J."/>
            <person name="Rivas-Marin E."/>
            <person name="Kohn T."/>
            <person name="Peeters S.H."/>
            <person name="Heuer A."/>
            <person name="Rast P."/>
            <person name="Oberbeckmann S."/>
            <person name="Bunk B."/>
            <person name="Jeske O."/>
            <person name="Meyerdierks A."/>
            <person name="Storesund J.E."/>
            <person name="Kallscheuer N."/>
            <person name="Luecker S."/>
            <person name="Lage O.M."/>
            <person name="Pohl T."/>
            <person name="Merkel B.J."/>
            <person name="Hornburger P."/>
            <person name="Mueller R.-W."/>
            <person name="Bruemmer F."/>
            <person name="Labrenz M."/>
            <person name="Spormann A.M."/>
            <person name="Op den Camp H."/>
            <person name="Overmann J."/>
            <person name="Amann R."/>
            <person name="Jetten M.S.M."/>
            <person name="Mascher T."/>
            <person name="Medema M.H."/>
            <person name="Devos D.P."/>
            <person name="Kaster A.-K."/>
            <person name="Ovreas L."/>
            <person name="Rohde M."/>
            <person name="Galperin M.Y."/>
            <person name="Jogler C."/>
        </authorList>
    </citation>
    <scope>NUCLEOTIDE SEQUENCE [LARGE SCALE GENOMIC DNA]</scope>
    <source>
        <strain evidence="7 8">KS4</strain>
    </source>
</reference>
<feature type="transmembrane region" description="Helical" evidence="6">
    <location>
        <begin position="401"/>
        <end position="429"/>
    </location>
</feature>
<dbReference type="Gene3D" id="1.10.3860.10">
    <property type="entry name" value="Sodium:dicarboxylate symporter"/>
    <property type="match status" value="1"/>
</dbReference>
<keyword evidence="4 6" id="KW-1133">Transmembrane helix</keyword>
<keyword evidence="3 6" id="KW-0812">Transmembrane</keyword>
<dbReference type="RefSeq" id="WP_145080098.1">
    <property type="nucleotide sequence ID" value="NZ_CP036425.1"/>
</dbReference>
<gene>
    <name evidence="7" type="primary">gltT</name>
    <name evidence="7" type="ORF">KS4_32470</name>
</gene>
<dbReference type="PANTHER" id="PTHR11958">
    <property type="entry name" value="SODIUM/DICARBOXYLATE SYMPORTER-RELATED"/>
    <property type="match status" value="1"/>
</dbReference>
<keyword evidence="5 6" id="KW-0472">Membrane</keyword>
<dbReference type="KEGG" id="pcor:KS4_32470"/>
<evidence type="ECO:0000313" key="8">
    <source>
        <dbReference type="Proteomes" id="UP000317369"/>
    </source>
</evidence>
<keyword evidence="2" id="KW-0813">Transport</keyword>
<evidence type="ECO:0000256" key="5">
    <source>
        <dbReference type="ARBA" id="ARBA00023136"/>
    </source>
</evidence>
<dbReference type="GO" id="GO:0016020">
    <property type="term" value="C:membrane"/>
    <property type="evidence" value="ECO:0007669"/>
    <property type="project" value="UniProtKB-SubCell"/>
</dbReference>
<name>A0A517YY89_9BACT</name>
<evidence type="ECO:0000256" key="1">
    <source>
        <dbReference type="ARBA" id="ARBA00004141"/>
    </source>
</evidence>
<feature type="transmembrane region" description="Helical" evidence="6">
    <location>
        <begin position="91"/>
        <end position="116"/>
    </location>
</feature>
<feature type="transmembrane region" description="Helical" evidence="6">
    <location>
        <begin position="20"/>
        <end position="43"/>
    </location>
</feature>
<dbReference type="PANTHER" id="PTHR11958:SF63">
    <property type="entry name" value="AMINO ACID TRANSPORTER"/>
    <property type="match status" value="1"/>
</dbReference>
<dbReference type="InterPro" id="IPR036458">
    <property type="entry name" value="Na:dicarbo_symporter_sf"/>
</dbReference>
<comment type="subcellular location">
    <subcellularLocation>
        <location evidence="1">Membrane</location>
        <topology evidence="1">Multi-pass membrane protein</topology>
    </subcellularLocation>
</comment>
<dbReference type="InterPro" id="IPR050746">
    <property type="entry name" value="DAACS"/>
</dbReference>
<sequence length="502" mass="54096">MSDNKLAEKKPVWAIWHWALHWQILIGLILGAALGLGISLYYIGEWKTQYASELAAAAAAGQAYQEAGIPGVVTLVDQGLVYMICDLIGDIFLNALKLVVIPLVTSSIIVSIIGIGKGAGFRRIGLKTLSYYAATSLVSILIGLTLVNTLKPGVVESGALLTSENIKQFGDVAGEMNSKLGGSTASDFLDVFRKLVPDNLITAATTNNLLGLIVVSLFVGYLVVRIKPEPGEVLTLFFDGMYRVSIRLTNIILRFAPIGILFLIAATMMQNYAKLSQEERLWEFGSSLVLFAFTVIAALAVHMFIVLPIFLWIFTRVNPYRHHRAMAPALLTAFSTASSSATLPVTMECVEQRAGVSRKTSSFVLPLGATVNMDGSALYECVAAIFVIQAFGWQLDLAQQFFIVIVALLTSIGVAGVPSASLVAIIVILQAIESQLASQGINLPLVAGFPILLIFDRPLDMCRTAVNIFSDSIGATIIAKTEGEEGLLRPELLQGHDAFEED</sequence>
<organism evidence="7 8">
    <name type="scientific">Poriferisphaera corsica</name>
    <dbReference type="NCBI Taxonomy" id="2528020"/>
    <lineage>
        <taxon>Bacteria</taxon>
        <taxon>Pseudomonadati</taxon>
        <taxon>Planctomycetota</taxon>
        <taxon>Phycisphaerae</taxon>
        <taxon>Phycisphaerales</taxon>
        <taxon>Phycisphaeraceae</taxon>
        <taxon>Poriferisphaera</taxon>
    </lineage>
</organism>
<dbReference type="OrthoDB" id="9768885at2"/>
<feature type="transmembrane region" description="Helical" evidence="6">
    <location>
        <begin position="289"/>
        <end position="314"/>
    </location>
</feature>
<feature type="transmembrane region" description="Helical" evidence="6">
    <location>
        <begin position="436"/>
        <end position="455"/>
    </location>
</feature>
<evidence type="ECO:0000256" key="4">
    <source>
        <dbReference type="ARBA" id="ARBA00022989"/>
    </source>
</evidence>
<accession>A0A517YY89</accession>
<keyword evidence="8" id="KW-1185">Reference proteome</keyword>